<dbReference type="EMBL" id="CP016020">
    <property type="protein sequence ID" value="APH05680.1"/>
    <property type="molecule type" value="Genomic_DNA"/>
</dbReference>
<evidence type="ECO:0000256" key="1">
    <source>
        <dbReference type="ARBA" id="ARBA00000481"/>
    </source>
</evidence>
<evidence type="ECO:0000259" key="10">
    <source>
        <dbReference type="PROSITE" id="PS51762"/>
    </source>
</evidence>
<accession>A0A1L3MTQ8</accession>
<dbReference type="PROSITE" id="PS51762">
    <property type="entry name" value="GH16_2"/>
    <property type="match status" value="1"/>
</dbReference>
<reference evidence="11 12" key="1">
    <citation type="journal article" date="2016" name="Sci. Rep.">
        <title>Complete genome sequence and transcriptomic analysis of a novel marine strain Bacillus weihaiensis reveals the mechanism of brown algae degradation.</title>
        <authorList>
            <person name="Zhu Y."/>
            <person name="Chen P."/>
            <person name="Bao Y."/>
            <person name="Men Y."/>
            <person name="Zeng Y."/>
            <person name="Yang J."/>
            <person name="Sun J."/>
            <person name="Sun Y."/>
        </authorList>
    </citation>
    <scope>NUCLEOTIDE SEQUENCE [LARGE SCALE GENOMIC DNA]</scope>
    <source>
        <strain evidence="11 12">Alg07</strain>
    </source>
</reference>
<dbReference type="InterPro" id="IPR044791">
    <property type="entry name" value="Beta-glucanase/XTH"/>
</dbReference>
<evidence type="ECO:0000256" key="8">
    <source>
        <dbReference type="ARBA" id="ARBA00031665"/>
    </source>
</evidence>
<evidence type="ECO:0000256" key="6">
    <source>
        <dbReference type="ARBA" id="ARBA00029722"/>
    </source>
</evidence>
<dbReference type="GO" id="GO:0042972">
    <property type="term" value="F:licheninase activity"/>
    <property type="evidence" value="ECO:0007669"/>
    <property type="project" value="UniProtKB-EC"/>
</dbReference>
<evidence type="ECO:0000313" key="11">
    <source>
        <dbReference type="EMBL" id="APH05680.1"/>
    </source>
</evidence>
<feature type="active site" description="Nucleophile" evidence="9">
    <location>
        <position position="242"/>
    </location>
</feature>
<evidence type="ECO:0000256" key="2">
    <source>
        <dbReference type="ARBA" id="ARBA00012690"/>
    </source>
</evidence>
<keyword evidence="5" id="KW-0326">Glycosidase</keyword>
<dbReference type="KEGG" id="bwh:A9C19_13495"/>
<dbReference type="RefSeq" id="WP_072580473.1">
    <property type="nucleotide sequence ID" value="NZ_CP016020.1"/>
</dbReference>
<feature type="active site" description="Proton donor" evidence="9">
    <location>
        <position position="246"/>
    </location>
</feature>
<dbReference type="PANTHER" id="PTHR31062">
    <property type="entry name" value="XYLOGLUCAN ENDOTRANSGLUCOSYLASE/HYDROLASE PROTEIN 8-RELATED"/>
    <property type="match status" value="1"/>
</dbReference>
<gene>
    <name evidence="11" type="ORF">A9C19_13495</name>
</gene>
<evidence type="ECO:0000256" key="7">
    <source>
        <dbReference type="ARBA" id="ARBA00029771"/>
    </source>
</evidence>
<keyword evidence="4" id="KW-0378">Hydrolase</keyword>
<dbReference type="Pfam" id="PF00722">
    <property type="entry name" value="Glyco_hydro_16"/>
    <property type="match status" value="1"/>
</dbReference>
<sequence length="346" mass="40227">MRRRMIIYCMLSLFLLACQQKDTKEKGEELPNFEAFSKDIVVQTFSLPEGNYVFDNDLDVKIELEIIKDELSKLYLQYELQDPHGDWFLAQPEEYLLTDEKIQEVKSTFKLPHLSISGDYVQKITVWDKEPSQPNASKLFVLHSDKELSLFRHIESFLTFDHEIWEIRKHAILGKGPLLAENVSIQAGQVKIRVEPEAYQGGEVRTKKLLEHGAFETTIKVAHQPGSITGFFLYAPPDYYHEIDIEIYNDSSGTILFTAYKDGEEAEQIRQKLPFDPTENFHVYRFEMYRDGAAFYVDGELFQTFEEDYSTAPMQLMINSWYPTWVKSTDSQSDEPSETVVESISY</sequence>
<dbReference type="CDD" id="cd00413">
    <property type="entry name" value="Glyco_hydrolase_16"/>
    <property type="match status" value="1"/>
</dbReference>
<dbReference type="PROSITE" id="PS51257">
    <property type="entry name" value="PROKAR_LIPOPROTEIN"/>
    <property type="match status" value="1"/>
</dbReference>
<dbReference type="GO" id="GO:0005975">
    <property type="term" value="P:carbohydrate metabolic process"/>
    <property type="evidence" value="ECO:0007669"/>
    <property type="project" value="InterPro"/>
</dbReference>
<proteinExistence type="predicted"/>
<dbReference type="EC" id="3.2.1.73" evidence="2"/>
<dbReference type="STRING" id="1547283.A9C19_13495"/>
<evidence type="ECO:0000256" key="5">
    <source>
        <dbReference type="ARBA" id="ARBA00023295"/>
    </source>
</evidence>
<feature type="domain" description="GH16" evidence="10">
    <location>
        <begin position="125"/>
        <end position="346"/>
    </location>
</feature>
<evidence type="ECO:0000313" key="12">
    <source>
        <dbReference type="Proteomes" id="UP000181936"/>
    </source>
</evidence>
<dbReference type="Gene3D" id="2.60.120.200">
    <property type="match status" value="1"/>
</dbReference>
<protein>
    <recommendedName>
        <fullName evidence="3">Beta-glucanase</fullName>
        <ecNumber evidence="2">3.2.1.73</ecNumber>
    </recommendedName>
    <alternativeName>
        <fullName evidence="8">1,3-1,4-beta-D-glucan 4-glucanohydrolase</fullName>
    </alternativeName>
    <alternativeName>
        <fullName evidence="7">Endo-beta-1,3-1,4 glucanase</fullName>
    </alternativeName>
    <alternativeName>
        <fullName evidence="6">Lichenase</fullName>
    </alternativeName>
</protein>
<keyword evidence="12" id="KW-1185">Reference proteome</keyword>
<dbReference type="SUPFAM" id="SSF49899">
    <property type="entry name" value="Concanavalin A-like lectins/glucanases"/>
    <property type="match status" value="1"/>
</dbReference>
<organism evidence="11 12">
    <name type="scientific">Bacillus weihaiensis</name>
    <dbReference type="NCBI Taxonomy" id="1547283"/>
    <lineage>
        <taxon>Bacteria</taxon>
        <taxon>Bacillati</taxon>
        <taxon>Bacillota</taxon>
        <taxon>Bacilli</taxon>
        <taxon>Bacillales</taxon>
        <taxon>Bacillaceae</taxon>
        <taxon>Bacillus</taxon>
    </lineage>
</organism>
<name>A0A1L3MTQ8_9BACI</name>
<evidence type="ECO:0000256" key="4">
    <source>
        <dbReference type="ARBA" id="ARBA00022801"/>
    </source>
</evidence>
<dbReference type="InterPro" id="IPR013320">
    <property type="entry name" value="ConA-like_dom_sf"/>
</dbReference>
<dbReference type="OrthoDB" id="9809583at2"/>
<dbReference type="InterPro" id="IPR000757">
    <property type="entry name" value="Beta-glucanase-like"/>
</dbReference>
<dbReference type="Proteomes" id="UP000181936">
    <property type="component" value="Chromosome"/>
</dbReference>
<dbReference type="AlphaFoldDB" id="A0A1L3MTQ8"/>
<dbReference type="InterPro" id="IPR008264">
    <property type="entry name" value="Beta_glucanase"/>
</dbReference>
<evidence type="ECO:0000256" key="9">
    <source>
        <dbReference type="PIRSR" id="PIRSR608264-1"/>
    </source>
</evidence>
<comment type="catalytic activity">
    <reaction evidence="1">
        <text>Hydrolysis of (1-&gt;4)-beta-D-glucosidic linkages in beta-D-glucans containing (1-&gt;3)- and (1-&gt;4)-bonds.</text>
        <dbReference type="EC" id="3.2.1.73"/>
    </reaction>
</comment>
<evidence type="ECO:0000256" key="3">
    <source>
        <dbReference type="ARBA" id="ARBA00014569"/>
    </source>
</evidence>
<dbReference type="PRINTS" id="PR00737">
    <property type="entry name" value="GLHYDRLASE16"/>
</dbReference>